<name>A0AAW6B130_9BACL</name>
<reference evidence="1" key="1">
    <citation type="submission" date="2023-08" db="EMBL/GenBank/DDBJ databases">
        <title>Dental plaque isolates bound by oral lectin ZG16B.</title>
        <authorList>
            <person name="Ghosh S."/>
        </authorList>
    </citation>
    <scope>NUCLEOTIDE SEQUENCE</scope>
    <source>
        <strain evidence="1">DP3_5B</strain>
    </source>
</reference>
<protein>
    <submittedName>
        <fullName evidence="1">Uncharacterized protein</fullName>
    </submittedName>
</protein>
<proteinExistence type="predicted"/>
<organism evidence="1 2">
    <name type="scientific">Gemella haemolysans</name>
    <dbReference type="NCBI Taxonomy" id="1379"/>
    <lineage>
        <taxon>Bacteria</taxon>
        <taxon>Bacillati</taxon>
        <taxon>Bacillota</taxon>
        <taxon>Bacilli</taxon>
        <taxon>Bacillales</taxon>
        <taxon>Gemellaceae</taxon>
        <taxon>Gemella</taxon>
    </lineage>
</organism>
<evidence type="ECO:0000313" key="1">
    <source>
        <dbReference type="EMBL" id="MDB6185303.1"/>
    </source>
</evidence>
<evidence type="ECO:0000313" key="2">
    <source>
        <dbReference type="Proteomes" id="UP001212217"/>
    </source>
</evidence>
<dbReference type="EMBL" id="JAQMFS010000010">
    <property type="protein sequence ID" value="MDB6185303.1"/>
    <property type="molecule type" value="Genomic_DNA"/>
</dbReference>
<comment type="caution">
    <text evidence="1">The sequence shown here is derived from an EMBL/GenBank/DDBJ whole genome shotgun (WGS) entry which is preliminary data.</text>
</comment>
<gene>
    <name evidence="1" type="ORF">PNO30_00705</name>
</gene>
<dbReference type="Proteomes" id="UP001212217">
    <property type="component" value="Unassembled WGS sequence"/>
</dbReference>
<sequence length="77" mass="9166">MTEKELYMNLEKEISKLAKKSNVSNGEVFQINKFCTELADNEEMKGCFDCYLYLREKKEIEKLKELLHFVKNLNALR</sequence>
<dbReference type="AlphaFoldDB" id="A0AAW6B130"/>
<accession>A0AAW6B130</accession>
<dbReference type="RefSeq" id="WP_271986770.1">
    <property type="nucleotide sequence ID" value="NZ_JAQMFS010000010.1"/>
</dbReference>